<accession>A0A8J5C9L1</accession>
<organism evidence="1 2">
    <name type="scientific">Zingiber officinale</name>
    <name type="common">Ginger</name>
    <name type="synonym">Amomum zingiber</name>
    <dbReference type="NCBI Taxonomy" id="94328"/>
    <lineage>
        <taxon>Eukaryota</taxon>
        <taxon>Viridiplantae</taxon>
        <taxon>Streptophyta</taxon>
        <taxon>Embryophyta</taxon>
        <taxon>Tracheophyta</taxon>
        <taxon>Spermatophyta</taxon>
        <taxon>Magnoliopsida</taxon>
        <taxon>Liliopsida</taxon>
        <taxon>Zingiberales</taxon>
        <taxon>Zingiberaceae</taxon>
        <taxon>Zingiber</taxon>
    </lineage>
</organism>
<evidence type="ECO:0000313" key="2">
    <source>
        <dbReference type="Proteomes" id="UP000734854"/>
    </source>
</evidence>
<dbReference type="AlphaFoldDB" id="A0A8J5C9L1"/>
<proteinExistence type="predicted"/>
<dbReference type="Proteomes" id="UP000734854">
    <property type="component" value="Unassembled WGS sequence"/>
</dbReference>
<name>A0A8J5C9L1_ZINOF</name>
<dbReference type="EMBL" id="JACMSC010000021">
    <property type="protein sequence ID" value="KAG6470317.1"/>
    <property type="molecule type" value="Genomic_DNA"/>
</dbReference>
<protein>
    <submittedName>
        <fullName evidence="1">Uncharacterized protein</fullName>
    </submittedName>
</protein>
<sequence length="129" mass="14968">MLGWREHRWDSREDLIDTRYRPEVSGVLCRSWFVEIKLLLVNMVIHVMAARRSNGELGGQNSQFLTELTALLLEQNRVHGEQIQQLLRAREDRHAHSHPTITANPVHRHFKELGPMKFKGATNPLVAEE</sequence>
<comment type="caution">
    <text evidence="1">The sequence shown here is derived from an EMBL/GenBank/DDBJ whole genome shotgun (WGS) entry which is preliminary data.</text>
</comment>
<evidence type="ECO:0000313" key="1">
    <source>
        <dbReference type="EMBL" id="KAG6470317.1"/>
    </source>
</evidence>
<gene>
    <name evidence="1" type="ORF">ZIOFF_071382</name>
</gene>
<reference evidence="1 2" key="1">
    <citation type="submission" date="2020-08" db="EMBL/GenBank/DDBJ databases">
        <title>Plant Genome Project.</title>
        <authorList>
            <person name="Zhang R.-G."/>
        </authorList>
    </citation>
    <scope>NUCLEOTIDE SEQUENCE [LARGE SCALE GENOMIC DNA]</scope>
    <source>
        <tissue evidence="1">Rhizome</tissue>
    </source>
</reference>
<keyword evidence="2" id="KW-1185">Reference proteome</keyword>